<dbReference type="InterPro" id="IPR058625">
    <property type="entry name" value="MdtA-like_BSH"/>
</dbReference>
<gene>
    <name evidence="13" type="ORF">GEV47_10835</name>
</gene>
<evidence type="ECO:0000256" key="5">
    <source>
        <dbReference type="ARBA" id="ARBA00022519"/>
    </source>
</evidence>
<dbReference type="PANTHER" id="PTHR30469:SF12">
    <property type="entry name" value="MULTIDRUG RESISTANCE PROTEIN MDTA"/>
    <property type="match status" value="1"/>
</dbReference>
<reference evidence="13 14" key="1">
    <citation type="submission" date="2019-10" db="EMBL/GenBank/DDBJ databases">
        <title>Glaciimonas soli sp. nov., a psychrophilic bacterium isolated from the forest soil of a high elevation mountain in Taiwan.</title>
        <authorList>
            <person name="Wang L.-T."/>
            <person name="Shieh W.Y."/>
        </authorList>
    </citation>
    <scope>NUCLEOTIDE SEQUENCE [LARGE SCALE GENOMIC DNA]</scope>
    <source>
        <strain evidence="13 14">GS1</strain>
    </source>
</reference>
<dbReference type="Gene3D" id="2.40.50.100">
    <property type="match status" value="1"/>
</dbReference>
<feature type="domain" description="Multidrug resistance protein MdtA-like alpha-helical hairpin" evidence="9">
    <location>
        <begin position="146"/>
        <end position="214"/>
    </location>
</feature>
<dbReference type="FunFam" id="2.40.420.20:FF:000001">
    <property type="entry name" value="Efflux RND transporter periplasmic adaptor subunit"/>
    <property type="match status" value="1"/>
</dbReference>
<evidence type="ECO:0000313" key="14">
    <source>
        <dbReference type="Proteomes" id="UP000451565"/>
    </source>
</evidence>
<evidence type="ECO:0000259" key="9">
    <source>
        <dbReference type="Pfam" id="PF25876"/>
    </source>
</evidence>
<dbReference type="GO" id="GO:0030313">
    <property type="term" value="C:cell envelope"/>
    <property type="evidence" value="ECO:0007669"/>
    <property type="project" value="UniProtKB-SubCell"/>
</dbReference>
<evidence type="ECO:0000256" key="6">
    <source>
        <dbReference type="ARBA" id="ARBA00023136"/>
    </source>
</evidence>
<dbReference type="EMBL" id="WINI01000005">
    <property type="protein sequence ID" value="MQR01172.1"/>
    <property type="molecule type" value="Genomic_DNA"/>
</dbReference>
<dbReference type="InterPro" id="IPR006143">
    <property type="entry name" value="RND_pump_MFP"/>
</dbReference>
<dbReference type="Pfam" id="PF25944">
    <property type="entry name" value="Beta-barrel_RND"/>
    <property type="match status" value="1"/>
</dbReference>
<evidence type="ECO:0000256" key="7">
    <source>
        <dbReference type="SAM" id="MobiDB-lite"/>
    </source>
</evidence>
<evidence type="ECO:0000259" key="10">
    <source>
        <dbReference type="Pfam" id="PF25917"/>
    </source>
</evidence>
<dbReference type="OrthoDB" id="9783047at2"/>
<feature type="compositionally biased region" description="Low complexity" evidence="7">
    <location>
        <begin position="440"/>
        <end position="464"/>
    </location>
</feature>
<dbReference type="Pfam" id="PF25917">
    <property type="entry name" value="BSH_RND"/>
    <property type="match status" value="1"/>
</dbReference>
<name>A0A843YVC0_9BURK</name>
<dbReference type="Gene3D" id="1.10.287.470">
    <property type="entry name" value="Helix hairpin bin"/>
    <property type="match status" value="1"/>
</dbReference>
<evidence type="ECO:0000256" key="1">
    <source>
        <dbReference type="ARBA" id="ARBA00004236"/>
    </source>
</evidence>
<proteinExistence type="inferred from homology"/>
<keyword evidence="8" id="KW-0812">Transmembrane</keyword>
<comment type="subcellular location">
    <subcellularLocation>
        <location evidence="1">Cell membrane</location>
    </subcellularLocation>
</comment>
<dbReference type="Gene3D" id="2.40.30.170">
    <property type="match status" value="1"/>
</dbReference>
<dbReference type="NCBIfam" id="TIGR01730">
    <property type="entry name" value="RND_mfp"/>
    <property type="match status" value="1"/>
</dbReference>
<accession>A0A843YVC0</accession>
<dbReference type="Proteomes" id="UP000451565">
    <property type="component" value="Unassembled WGS sequence"/>
</dbReference>
<dbReference type="PANTHER" id="PTHR30469">
    <property type="entry name" value="MULTIDRUG RESISTANCE PROTEIN MDTA"/>
    <property type="match status" value="1"/>
</dbReference>
<keyword evidence="3" id="KW-0813">Transport</keyword>
<dbReference type="AlphaFoldDB" id="A0A843YVC0"/>
<keyword evidence="4" id="KW-1003">Cell membrane</keyword>
<dbReference type="InterPro" id="IPR058624">
    <property type="entry name" value="MdtA-like_HH"/>
</dbReference>
<organism evidence="13 14">
    <name type="scientific">Glaciimonas soli</name>
    <dbReference type="NCBI Taxonomy" id="2590999"/>
    <lineage>
        <taxon>Bacteria</taxon>
        <taxon>Pseudomonadati</taxon>
        <taxon>Pseudomonadota</taxon>
        <taxon>Betaproteobacteria</taxon>
        <taxon>Burkholderiales</taxon>
        <taxon>Oxalobacteraceae</taxon>
        <taxon>Glaciimonas</taxon>
    </lineage>
</organism>
<feature type="compositionally biased region" description="Low complexity" evidence="7">
    <location>
        <begin position="477"/>
        <end position="487"/>
    </location>
</feature>
<keyword evidence="6 8" id="KW-0472">Membrane</keyword>
<keyword evidence="14" id="KW-1185">Reference proteome</keyword>
<feature type="transmembrane region" description="Helical" evidence="8">
    <location>
        <begin position="23"/>
        <end position="40"/>
    </location>
</feature>
<keyword evidence="5" id="KW-0997">Cell inner membrane</keyword>
<dbReference type="Pfam" id="PF25876">
    <property type="entry name" value="HH_MFP_RND"/>
    <property type="match status" value="1"/>
</dbReference>
<feature type="domain" description="Multidrug resistance protein MdtA-like barrel-sandwich hybrid" evidence="10">
    <location>
        <begin position="107"/>
        <end position="246"/>
    </location>
</feature>
<evidence type="ECO:0000313" key="13">
    <source>
        <dbReference type="EMBL" id="MQR01172.1"/>
    </source>
</evidence>
<dbReference type="Pfam" id="PF25967">
    <property type="entry name" value="RND-MFP_C"/>
    <property type="match status" value="1"/>
</dbReference>
<feature type="domain" description="Multidrug resistance protein MdtA-like beta-barrel" evidence="11">
    <location>
        <begin position="251"/>
        <end position="334"/>
    </location>
</feature>
<comment type="caution">
    <text evidence="13">The sequence shown here is derived from an EMBL/GenBank/DDBJ whole genome shotgun (WGS) entry which is preliminary data.</text>
</comment>
<feature type="domain" description="Multidrug resistance protein MdtA-like C-terminal permuted SH3" evidence="12">
    <location>
        <begin position="339"/>
        <end position="399"/>
    </location>
</feature>
<comment type="similarity">
    <text evidence="2">Belongs to the membrane fusion protein (MFP) (TC 8.A.1) family.</text>
</comment>
<dbReference type="Gene3D" id="2.40.420.20">
    <property type="match status" value="1"/>
</dbReference>
<evidence type="ECO:0000259" key="11">
    <source>
        <dbReference type="Pfam" id="PF25944"/>
    </source>
</evidence>
<dbReference type="InterPro" id="IPR058627">
    <property type="entry name" value="MdtA-like_C"/>
</dbReference>
<evidence type="ECO:0000256" key="2">
    <source>
        <dbReference type="ARBA" id="ARBA00009477"/>
    </source>
</evidence>
<keyword evidence="8" id="KW-1133">Transmembrane helix</keyword>
<evidence type="ECO:0000259" key="12">
    <source>
        <dbReference type="Pfam" id="PF25967"/>
    </source>
</evidence>
<evidence type="ECO:0000256" key="3">
    <source>
        <dbReference type="ARBA" id="ARBA00022448"/>
    </source>
</evidence>
<feature type="region of interest" description="Disordered" evidence="7">
    <location>
        <begin position="423"/>
        <end position="487"/>
    </location>
</feature>
<dbReference type="NCBIfam" id="NF008589">
    <property type="entry name" value="PRK11556.1"/>
    <property type="match status" value="1"/>
</dbReference>
<evidence type="ECO:0000256" key="8">
    <source>
        <dbReference type="SAM" id="Phobius"/>
    </source>
</evidence>
<dbReference type="GO" id="GO:1990281">
    <property type="term" value="C:efflux pump complex"/>
    <property type="evidence" value="ECO:0007669"/>
    <property type="project" value="TreeGrafter"/>
</dbReference>
<evidence type="ECO:0000256" key="4">
    <source>
        <dbReference type="ARBA" id="ARBA00022475"/>
    </source>
</evidence>
<protein>
    <submittedName>
        <fullName evidence="13">MdtA/MuxA family multidrug efflux RND transporter periplasmic adaptor subunit</fullName>
    </submittedName>
</protein>
<dbReference type="InterPro" id="IPR058626">
    <property type="entry name" value="MdtA-like_b-barrel"/>
</dbReference>
<sequence length="487" mass="50947">MNTTPSPNKKTPDMQSTTSSRRWLWLSLIIVLAIAAYFIWGRKPATPAGADAATAQAAGKQGKKGGGRGMGGGANMVMPVGVATAKTDDVHIYLSGLGGVTPIATTVVNSQVTGQLTALDFTEGEIVKKGQLLAQIDPRPFQVAITEAEGALARDSAQLKAAQVDLQRYRTLLAQDSIASQQVDTQAALVKQYEGTVKTDQGTLDNARLQLTYSRITAPIGGRLGLRTVDLGNNVQANGTTGIVSITQLQPITVVFSIPEDNIPAVMKQIQAGKKLYTEAWDRAQTTKLAEGTLLTIDNQVDSTTGTIKLKAQFPNTNYNLFPQQFVNAKLLLDTLKGATVIPNSAIQRGSDGLYVYVVKADNTVTLRNIVAGPVEGEQTAITSGVQVGDTVVVDGIDKLREGAKVEPIKRGAGGALGDAQKMTAADAPKHGHHHDQDQTADAGTTKAAAATSATSTAPIAANTDADASKTWHKNKAAPAPAPAAAN</sequence>
<dbReference type="GO" id="GO:0015562">
    <property type="term" value="F:efflux transmembrane transporter activity"/>
    <property type="evidence" value="ECO:0007669"/>
    <property type="project" value="TreeGrafter"/>
</dbReference>
<dbReference type="SUPFAM" id="SSF111369">
    <property type="entry name" value="HlyD-like secretion proteins"/>
    <property type="match status" value="1"/>
</dbReference>